<reference evidence="2" key="1">
    <citation type="journal article" date="2014" name="Front. Microbiol.">
        <title>High frequency of phylogenetically diverse reductive dehalogenase-homologous genes in deep subseafloor sedimentary metagenomes.</title>
        <authorList>
            <person name="Kawai M."/>
            <person name="Futagami T."/>
            <person name="Toyoda A."/>
            <person name="Takaki Y."/>
            <person name="Nishi S."/>
            <person name="Hori S."/>
            <person name="Arai W."/>
            <person name="Tsubouchi T."/>
            <person name="Morono Y."/>
            <person name="Uchiyama I."/>
            <person name="Ito T."/>
            <person name="Fujiyama A."/>
            <person name="Inagaki F."/>
            <person name="Takami H."/>
        </authorList>
    </citation>
    <scope>NUCLEOTIDE SEQUENCE</scope>
    <source>
        <strain evidence="2">Expedition CK06-06</strain>
    </source>
</reference>
<name>X0S621_9ZZZZ</name>
<organism evidence="2">
    <name type="scientific">marine sediment metagenome</name>
    <dbReference type="NCBI Taxonomy" id="412755"/>
    <lineage>
        <taxon>unclassified sequences</taxon>
        <taxon>metagenomes</taxon>
        <taxon>ecological metagenomes</taxon>
    </lineage>
</organism>
<gene>
    <name evidence="2" type="ORF">S01H1_00962</name>
</gene>
<feature type="domain" description="ACT" evidence="1">
    <location>
        <begin position="107"/>
        <end position="180"/>
    </location>
</feature>
<proteinExistence type="predicted"/>
<comment type="caution">
    <text evidence="2">The sequence shown here is derived from an EMBL/GenBank/DDBJ whole genome shotgun (WGS) entry which is preliminary data.</text>
</comment>
<dbReference type="InterPro" id="IPR045865">
    <property type="entry name" value="ACT-like_dom_sf"/>
</dbReference>
<evidence type="ECO:0000259" key="1">
    <source>
        <dbReference type="PROSITE" id="PS51671"/>
    </source>
</evidence>
<dbReference type="PROSITE" id="PS51671">
    <property type="entry name" value="ACT"/>
    <property type="match status" value="1"/>
</dbReference>
<evidence type="ECO:0000313" key="2">
    <source>
        <dbReference type="EMBL" id="GAF76444.1"/>
    </source>
</evidence>
<sequence length="180" mass="19705">TANQVLGKFKTSEEDAPSLMGRMVQAVRKKPREGIKVRGVDDVLVRFAGCCSPLPGEDIVGYITQGRGVSVHTRSCKNMIGADPQRTVDVEWDTGQLEETATTYPVHIQVVSEDQKGVLADLSGTISSTNANITSANVEIAPDKKAISDFTIHVTDKAHLLKIIQHLKKIRTVYKVTHLR</sequence>
<dbReference type="AlphaFoldDB" id="X0S621"/>
<feature type="non-terminal residue" evidence="2">
    <location>
        <position position="1"/>
    </location>
</feature>
<accession>X0S621</accession>
<dbReference type="SUPFAM" id="SSF55021">
    <property type="entry name" value="ACT-like"/>
    <property type="match status" value="1"/>
</dbReference>
<dbReference type="CDD" id="cd04876">
    <property type="entry name" value="ACT_RelA-SpoT"/>
    <property type="match status" value="1"/>
</dbReference>
<protein>
    <recommendedName>
        <fullName evidence="1">ACT domain-containing protein</fullName>
    </recommendedName>
</protein>
<dbReference type="Pfam" id="PF13291">
    <property type="entry name" value="ACT_4"/>
    <property type="match status" value="1"/>
</dbReference>
<dbReference type="InterPro" id="IPR002912">
    <property type="entry name" value="ACT_dom"/>
</dbReference>
<dbReference type="EMBL" id="BARS01000380">
    <property type="protein sequence ID" value="GAF76444.1"/>
    <property type="molecule type" value="Genomic_DNA"/>
</dbReference>
<dbReference type="Gene3D" id="3.30.70.260">
    <property type="match status" value="1"/>
</dbReference>